<keyword evidence="1 3" id="KW-0560">Oxidoreductase</keyword>
<organism evidence="3 4">
    <name type="scientific">Castellaniella defragrans</name>
    <name type="common">Alcaligenes defragrans</name>
    <dbReference type="NCBI Taxonomy" id="75697"/>
    <lineage>
        <taxon>Bacteria</taxon>
        <taxon>Pseudomonadati</taxon>
        <taxon>Pseudomonadota</taxon>
        <taxon>Betaproteobacteria</taxon>
        <taxon>Burkholderiales</taxon>
        <taxon>Alcaligenaceae</taxon>
        <taxon>Castellaniella</taxon>
    </lineage>
</organism>
<dbReference type="PANTHER" id="PTHR13847:SF289">
    <property type="entry name" value="GLYCINE OXIDASE"/>
    <property type="match status" value="1"/>
</dbReference>
<feature type="domain" description="FAD dependent oxidoreductase" evidence="2">
    <location>
        <begin position="7"/>
        <end position="397"/>
    </location>
</feature>
<sequence length="416" mass="45131">MNASSCDVAIVGGGIIGLSCALYLREAGHDVVVVERNDPASGASRGNAGALAFAEILPLASPRIIRKAVRWLFDPLGPLSLPPAYLPRIAPWLLRLWRASWPSHYRANIQAQVALIGLAEREMLAMLARTGLERHLGTEGVLEVYEGAERFAAARETARQRRAHGIESHPVQGAELAELQPGLAPRFTHGMLVPRWRNVDDPQALAVDIGLRAQALGARLLRREVRAVEPAAAGARLLLDDGTALQASRVVIAAGAWSHRLSRPLGDPIPLETERGYNTTLPPDALDLRRQITFSDHGFVVSPLACGIRVGGAVELGGLERPPDYRRAQAMLDKAKAFLPALRTEGGEQWMGFRPSLPDSLPVIGRARRHPDIFYAFGHGHLGLTQSAATARLIRDLIGGQPPAIDPAPYRPERFF</sequence>
<dbReference type="Proteomes" id="UP000541136">
    <property type="component" value="Unassembled WGS sequence"/>
</dbReference>
<dbReference type="EMBL" id="JACHIB010000015">
    <property type="protein sequence ID" value="MBB6084556.1"/>
    <property type="molecule type" value="Genomic_DNA"/>
</dbReference>
<evidence type="ECO:0000313" key="3">
    <source>
        <dbReference type="EMBL" id="MBB6084556.1"/>
    </source>
</evidence>
<dbReference type="EC" id="1.4.99.-" evidence="3"/>
<dbReference type="Pfam" id="PF01266">
    <property type="entry name" value="DAO"/>
    <property type="match status" value="1"/>
</dbReference>
<dbReference type="Gene3D" id="3.50.50.60">
    <property type="entry name" value="FAD/NAD(P)-binding domain"/>
    <property type="match status" value="2"/>
</dbReference>
<dbReference type="GO" id="GO:0005737">
    <property type="term" value="C:cytoplasm"/>
    <property type="evidence" value="ECO:0007669"/>
    <property type="project" value="TreeGrafter"/>
</dbReference>
<proteinExistence type="predicted"/>
<dbReference type="RefSeq" id="WP_151024313.1">
    <property type="nucleotide sequence ID" value="NZ_JACHIB010000015.1"/>
</dbReference>
<dbReference type="InterPro" id="IPR036188">
    <property type="entry name" value="FAD/NAD-bd_sf"/>
</dbReference>
<accession>A0A7W9TQK4</accession>
<reference evidence="3 4" key="1">
    <citation type="submission" date="2020-08" db="EMBL/GenBank/DDBJ databases">
        <title>Genomic Encyclopedia of Type Strains, Phase IV (KMG-IV): sequencing the most valuable type-strain genomes for metagenomic binning, comparative biology and taxonomic classification.</title>
        <authorList>
            <person name="Goeker M."/>
        </authorList>
    </citation>
    <scope>NUCLEOTIDE SEQUENCE [LARGE SCALE GENOMIC DNA]</scope>
    <source>
        <strain evidence="3 4">DSM 12141</strain>
    </source>
</reference>
<name>A0A7W9TQK4_CASDE</name>
<protein>
    <submittedName>
        <fullName evidence="3">D-amino-acid dehydrogenase</fullName>
        <ecNumber evidence="3">1.4.99.-</ecNumber>
    </submittedName>
</protein>
<gene>
    <name evidence="3" type="ORF">HNR28_002602</name>
</gene>
<dbReference type="SUPFAM" id="SSF54373">
    <property type="entry name" value="FAD-linked reductases, C-terminal domain"/>
    <property type="match status" value="1"/>
</dbReference>
<dbReference type="Gene3D" id="3.30.9.10">
    <property type="entry name" value="D-Amino Acid Oxidase, subunit A, domain 2"/>
    <property type="match status" value="1"/>
</dbReference>
<evidence type="ECO:0000256" key="1">
    <source>
        <dbReference type="ARBA" id="ARBA00023002"/>
    </source>
</evidence>
<dbReference type="InterPro" id="IPR006076">
    <property type="entry name" value="FAD-dep_OxRdtase"/>
</dbReference>
<evidence type="ECO:0000313" key="4">
    <source>
        <dbReference type="Proteomes" id="UP000541136"/>
    </source>
</evidence>
<comment type="caution">
    <text evidence="3">The sequence shown here is derived from an EMBL/GenBank/DDBJ whole genome shotgun (WGS) entry which is preliminary data.</text>
</comment>
<dbReference type="AlphaFoldDB" id="A0A7W9TQK4"/>
<evidence type="ECO:0000259" key="2">
    <source>
        <dbReference type="Pfam" id="PF01266"/>
    </source>
</evidence>
<dbReference type="PANTHER" id="PTHR13847">
    <property type="entry name" value="SARCOSINE DEHYDROGENASE-RELATED"/>
    <property type="match status" value="1"/>
</dbReference>
<dbReference type="SUPFAM" id="SSF51905">
    <property type="entry name" value="FAD/NAD(P)-binding domain"/>
    <property type="match status" value="1"/>
</dbReference>
<dbReference type="GO" id="GO:0016491">
    <property type="term" value="F:oxidoreductase activity"/>
    <property type="evidence" value="ECO:0007669"/>
    <property type="project" value="UniProtKB-KW"/>
</dbReference>